<dbReference type="GO" id="GO:0046872">
    <property type="term" value="F:metal ion binding"/>
    <property type="evidence" value="ECO:0007669"/>
    <property type="project" value="UniProtKB-KW"/>
</dbReference>
<dbReference type="GO" id="GO:0006400">
    <property type="term" value="P:tRNA modification"/>
    <property type="evidence" value="ECO:0007669"/>
    <property type="project" value="InterPro"/>
</dbReference>
<evidence type="ECO:0000259" key="2">
    <source>
        <dbReference type="Pfam" id="PF01702"/>
    </source>
</evidence>
<dbReference type="PANTHER" id="PTHR43468">
    <property type="match status" value="1"/>
</dbReference>
<gene>
    <name evidence="3" type="ORF">AKO1_011203</name>
</gene>
<proteinExistence type="predicted"/>
<dbReference type="NCBIfam" id="TIGR00449">
    <property type="entry name" value="tgt_general"/>
    <property type="match status" value="1"/>
</dbReference>
<accession>A0AAW2YWD5</accession>
<dbReference type="Proteomes" id="UP001431209">
    <property type="component" value="Unassembled WGS sequence"/>
</dbReference>
<name>A0AAW2YWD5_9EUKA</name>
<reference evidence="3 4" key="1">
    <citation type="submission" date="2024-03" db="EMBL/GenBank/DDBJ databases">
        <title>The Acrasis kona genome and developmental transcriptomes reveal deep origins of eukaryotic multicellular pathways.</title>
        <authorList>
            <person name="Sheikh S."/>
            <person name="Fu C.-J."/>
            <person name="Brown M.W."/>
            <person name="Baldauf S.L."/>
        </authorList>
    </citation>
    <scope>NUCLEOTIDE SEQUENCE [LARGE SCALE GENOMIC DNA]</scope>
    <source>
        <strain evidence="3 4">ATCC MYA-3509</strain>
    </source>
</reference>
<evidence type="ECO:0000313" key="3">
    <source>
        <dbReference type="EMBL" id="KAL0481133.1"/>
    </source>
</evidence>
<dbReference type="InterPro" id="IPR036511">
    <property type="entry name" value="TGT-like_sf"/>
</dbReference>
<keyword evidence="4" id="KW-1185">Reference proteome</keyword>
<dbReference type="InterPro" id="IPR002616">
    <property type="entry name" value="tRNA_ribo_trans-like"/>
</dbReference>
<dbReference type="EMBL" id="JAOPGA020000733">
    <property type="protein sequence ID" value="KAL0481133.1"/>
    <property type="molecule type" value="Genomic_DNA"/>
</dbReference>
<organism evidence="3 4">
    <name type="scientific">Acrasis kona</name>
    <dbReference type="NCBI Taxonomy" id="1008807"/>
    <lineage>
        <taxon>Eukaryota</taxon>
        <taxon>Discoba</taxon>
        <taxon>Heterolobosea</taxon>
        <taxon>Tetramitia</taxon>
        <taxon>Eutetramitia</taxon>
        <taxon>Acrasidae</taxon>
        <taxon>Acrasis</taxon>
    </lineage>
</organism>
<protein>
    <submittedName>
        <fullName evidence="3">Queuine tRNA-ribosyltransferase</fullName>
    </submittedName>
</protein>
<evidence type="ECO:0000256" key="1">
    <source>
        <dbReference type="ARBA" id="ARBA00022723"/>
    </source>
</evidence>
<feature type="domain" description="tRNA-guanine(15) transglycosylase-like" evidence="2">
    <location>
        <begin position="36"/>
        <end position="452"/>
    </location>
</feature>
<dbReference type="PANTHER" id="PTHR43468:SF1">
    <property type="entry name" value="TRNA-GUANOSINE(34) QUEUINE TRANSGLYCOSYLASE"/>
    <property type="match status" value="1"/>
</dbReference>
<evidence type="ECO:0000313" key="4">
    <source>
        <dbReference type="Proteomes" id="UP001431209"/>
    </source>
</evidence>
<keyword evidence="1" id="KW-0479">Metal-binding</keyword>
<dbReference type="AlphaFoldDB" id="A0AAW2YWD5"/>
<sequence length="454" mass="51357">MFKKIFTRWTHKYDAKTPTQHANQFYFEIIHQSKKSKARVGVIHTPHGTIDTPSFVSVGTNGSLKALDNAFIEKEPGSRLMFCNTYHLLIHPKVDTVVKAGGLHKYINRSSPIITDSGGFQIFSLQTHTNKVKELKGASGKKFENNSGNLIVKINEDGAIVRSYRDGSKFLLSPESTIQAQKAFGSDIMIPLDELLPINVSHSRLLESFDRTHRWEVRSLNEHLKNKNSPTTGLHQAMYCVVHGGMDRELRSRSIDLLLKEPFDGVSIGGSLGSDRSELVDILSYIMPRVSSPMLKTIHDLSTNKRRNILCDYPNHVLGMGDLDSVLGFLQLGVDTFDSAYPTRLARHGSLLAFQEDTPSHVLESIKTGDVSKLTYMPKIIQKKVHQNVYSQNYSTIDTSCGCYACRESYSLSYLHHLYKMHEPTFSTLSTMHNLYFMNKVMEIKRHLIMNNYV</sequence>
<dbReference type="SUPFAM" id="SSF51713">
    <property type="entry name" value="tRNA-guanine transglycosylase"/>
    <property type="match status" value="1"/>
</dbReference>
<dbReference type="Pfam" id="PF01702">
    <property type="entry name" value="TGT"/>
    <property type="match status" value="1"/>
</dbReference>
<dbReference type="Gene3D" id="3.20.20.105">
    <property type="entry name" value="Queuine tRNA-ribosyltransferase-like"/>
    <property type="match status" value="1"/>
</dbReference>
<comment type="caution">
    <text evidence="3">The sequence shown here is derived from an EMBL/GenBank/DDBJ whole genome shotgun (WGS) entry which is preliminary data.</text>
</comment>